<name>A0AAP3EU17_MICLU</name>
<comment type="caution">
    <text evidence="2">The sequence shown here is derived from an EMBL/GenBank/DDBJ whole genome shotgun (WGS) entry which is preliminary data.</text>
</comment>
<dbReference type="InterPro" id="IPR002575">
    <property type="entry name" value="Aminoglycoside_PTrfase"/>
</dbReference>
<evidence type="ECO:0000313" key="3">
    <source>
        <dbReference type="Proteomes" id="UP001205867"/>
    </source>
</evidence>
<dbReference type="Gene3D" id="3.90.1200.10">
    <property type="match status" value="1"/>
</dbReference>
<proteinExistence type="predicted"/>
<evidence type="ECO:0000259" key="1">
    <source>
        <dbReference type="Pfam" id="PF01636"/>
    </source>
</evidence>
<reference evidence="2" key="1">
    <citation type="submission" date="2023-06" db="EMBL/GenBank/DDBJ databases">
        <title>lsaBGC provides a comprehensive framework for evolutionary analysis of biosynthetic gene clusters within focal taxa.</title>
        <authorList>
            <person name="Salamzade R."/>
            <person name="Sandstrom S."/>
            <person name="Kalan L.R."/>
        </authorList>
    </citation>
    <scope>NUCLEOTIDE SEQUENCE</scope>
    <source>
        <strain evidence="2">P3-SID899</strain>
    </source>
</reference>
<dbReference type="Proteomes" id="UP001205867">
    <property type="component" value="Unassembled WGS sequence"/>
</dbReference>
<dbReference type="Pfam" id="PF01636">
    <property type="entry name" value="APH"/>
    <property type="match status" value="1"/>
</dbReference>
<feature type="domain" description="Aminoglycoside phosphotransferase" evidence="1">
    <location>
        <begin position="77"/>
        <end position="306"/>
    </location>
</feature>
<dbReference type="EMBL" id="JALXKZ020000006">
    <property type="protein sequence ID" value="MCV7628585.1"/>
    <property type="molecule type" value="Genomic_DNA"/>
</dbReference>
<sequence>MVSPPAPSELELVHRALQHLRPGLDPALARRLRTADWAAASVEEGGQFHRVLVLEDVGVLRMTRAHEVGAAPAARWAPERDPAAHLPRRLALLDGLAAALAELHVPWAVPVALSDPVPAGPGAAVLQRFLPGGPHPPHEGDPAVLRCVLDDLAAVDVTDPRIAPHLGRPFAFRGPWTPERARHVAALPGAVAARLGAWAGHDVDARLGAEAWPDAVAALTDAVTAWTAAPPVPPSLVHGDLAGHNMRWRAVPEDEDPRAPLRWALAGVLDWDLACAWDPALNVAYLALWHGEDKVPDLARDAAEARRARVWLGAMALETLDDAAARDAIVGGLAAGSWRRLLRKTLPRVARALTALDG</sequence>
<accession>A0AAP3EU17</accession>
<organism evidence="2 3">
    <name type="scientific">Micrococcus luteus</name>
    <name type="common">Micrococcus lysodeikticus</name>
    <dbReference type="NCBI Taxonomy" id="1270"/>
    <lineage>
        <taxon>Bacteria</taxon>
        <taxon>Bacillati</taxon>
        <taxon>Actinomycetota</taxon>
        <taxon>Actinomycetes</taxon>
        <taxon>Micrococcales</taxon>
        <taxon>Micrococcaceae</taxon>
        <taxon>Micrococcus</taxon>
    </lineage>
</organism>
<protein>
    <submittedName>
        <fullName evidence="2">Aminoglycoside phosphotransferase family protein</fullName>
    </submittedName>
</protein>
<dbReference type="AlphaFoldDB" id="A0AAP3EU17"/>
<gene>
    <name evidence="2" type="ORF">M3A82_004410</name>
</gene>
<evidence type="ECO:0000313" key="2">
    <source>
        <dbReference type="EMBL" id="MCV7628585.1"/>
    </source>
</evidence>
<dbReference type="InterPro" id="IPR011009">
    <property type="entry name" value="Kinase-like_dom_sf"/>
</dbReference>
<dbReference type="SUPFAM" id="SSF56112">
    <property type="entry name" value="Protein kinase-like (PK-like)"/>
    <property type="match status" value="1"/>
</dbReference>